<keyword evidence="2 4" id="KW-0521">NADP</keyword>
<dbReference type="SUPFAM" id="SSF48179">
    <property type="entry name" value="6-phosphogluconate dehydrogenase C-terminal domain-like"/>
    <property type="match status" value="1"/>
</dbReference>
<dbReference type="InterPro" id="IPR029036">
    <property type="entry name" value="P5CR_dimer"/>
</dbReference>
<dbReference type="Proteomes" id="UP000256690">
    <property type="component" value="Unassembled WGS sequence"/>
</dbReference>
<dbReference type="InterPro" id="IPR028939">
    <property type="entry name" value="P5C_Rdtase_cat_N"/>
</dbReference>
<organism evidence="7 8">
    <name type="scientific">Aspergillus mulundensis</name>
    <dbReference type="NCBI Taxonomy" id="1810919"/>
    <lineage>
        <taxon>Eukaryota</taxon>
        <taxon>Fungi</taxon>
        <taxon>Dikarya</taxon>
        <taxon>Ascomycota</taxon>
        <taxon>Pezizomycotina</taxon>
        <taxon>Eurotiomycetes</taxon>
        <taxon>Eurotiomycetidae</taxon>
        <taxon>Eurotiales</taxon>
        <taxon>Aspergillaceae</taxon>
        <taxon>Aspergillus</taxon>
        <taxon>Aspergillus subgen. Nidulantes</taxon>
    </lineage>
</organism>
<dbReference type="NCBIfam" id="TIGR00112">
    <property type="entry name" value="proC"/>
    <property type="match status" value="1"/>
</dbReference>
<dbReference type="HAMAP" id="MF_01925">
    <property type="entry name" value="P5C_reductase"/>
    <property type="match status" value="1"/>
</dbReference>
<feature type="domain" description="Pyrroline-5-carboxylate reductase catalytic N-terminal" evidence="5">
    <location>
        <begin position="8"/>
        <end position="110"/>
    </location>
</feature>
<dbReference type="RefSeq" id="XP_026607598.1">
    <property type="nucleotide sequence ID" value="XM_026744435.1"/>
</dbReference>
<evidence type="ECO:0000259" key="6">
    <source>
        <dbReference type="Pfam" id="PF14748"/>
    </source>
</evidence>
<evidence type="ECO:0000313" key="8">
    <source>
        <dbReference type="Proteomes" id="UP000256690"/>
    </source>
</evidence>
<reference evidence="7 8" key="1">
    <citation type="journal article" date="2018" name="IMA Fungus">
        <title>IMA Genome-F 9: Draft genome sequence of Annulohypoxylon stygium, Aspergillus mulundensis, Berkeleyomyces basicola (syn. Thielaviopsis basicola), Ceratocystis smalleyi, two Cercospora beticola strains, Coleophoma cylindrospora, Fusarium fracticaudum, Phialophora cf. hyalina, and Morchella septimelata.</title>
        <authorList>
            <person name="Wingfield B.D."/>
            <person name="Bills G.F."/>
            <person name="Dong Y."/>
            <person name="Huang W."/>
            <person name="Nel W.J."/>
            <person name="Swalarsk-Parry B.S."/>
            <person name="Vaghefi N."/>
            <person name="Wilken P.M."/>
            <person name="An Z."/>
            <person name="de Beer Z.W."/>
            <person name="De Vos L."/>
            <person name="Chen L."/>
            <person name="Duong T.A."/>
            <person name="Gao Y."/>
            <person name="Hammerbacher A."/>
            <person name="Kikkert J.R."/>
            <person name="Li Y."/>
            <person name="Li H."/>
            <person name="Li K."/>
            <person name="Li Q."/>
            <person name="Liu X."/>
            <person name="Ma X."/>
            <person name="Naidoo K."/>
            <person name="Pethybridge S.J."/>
            <person name="Sun J."/>
            <person name="Steenkamp E.T."/>
            <person name="van der Nest M.A."/>
            <person name="van Wyk S."/>
            <person name="Wingfield M.J."/>
            <person name="Xiong C."/>
            <person name="Yue Q."/>
            <person name="Zhang X."/>
        </authorList>
    </citation>
    <scope>NUCLEOTIDE SEQUENCE [LARGE SCALE GENOMIC DNA]</scope>
    <source>
        <strain evidence="7 8">DSM 5745</strain>
    </source>
</reference>
<comment type="similarity">
    <text evidence="1">Belongs to the pyrroline-5-carboxylate reductase family.</text>
</comment>
<dbReference type="Pfam" id="PF03807">
    <property type="entry name" value="F420_oxidored"/>
    <property type="match status" value="1"/>
</dbReference>
<dbReference type="InterPro" id="IPR000304">
    <property type="entry name" value="Pyrroline-COOH_reductase"/>
</dbReference>
<feature type="binding site" evidence="4">
    <location>
        <position position="67"/>
    </location>
    <ligand>
        <name>NADPH</name>
        <dbReference type="ChEBI" id="CHEBI:57783"/>
    </ligand>
</feature>
<dbReference type="PANTHER" id="PTHR11645">
    <property type="entry name" value="PYRROLINE-5-CARBOXYLATE REDUCTASE"/>
    <property type="match status" value="1"/>
</dbReference>
<dbReference type="OrthoDB" id="10263291at2759"/>
<dbReference type="PANTHER" id="PTHR11645:SF27">
    <property type="entry name" value="HYPOTHETICAL PYRROLINE-5-CARBOXYLATE REDUCTASE (EUROFUNG)"/>
    <property type="match status" value="1"/>
</dbReference>
<dbReference type="InterPro" id="IPR036291">
    <property type="entry name" value="NAD(P)-bd_dom_sf"/>
</dbReference>
<sequence>MSTKQNTLCILGCGNLGTAILASLLSAPEPDQLFTHYIACISSDASKQRLEAKFEHKTNLTISAGDNITAVQNADVVILALDPAVITSGLTQPGFKEALGDKLLISVAAGWTVEKIAETLYGTNPAEDSSSGETEKKAKATIIRTLPTICALVSQSLTAIEVNPASPPAPPALETTEKVFSCIGQTLQIPPSLIDATTAVAGSTPAMFAIIVDAMVDAAVAVGVPRSMAQVMVVQSMRGSAEMMRSGLSAAELRDQGTSPGGCTMGGVMVLEEKGVRGGVGRAVREAVSVARRMGEGGNLNDTR</sequence>
<gene>
    <name evidence="7" type="ORF">DSM5745_02419</name>
</gene>
<feature type="binding site" evidence="4">
    <location>
        <begin position="11"/>
        <end position="16"/>
    </location>
    <ligand>
        <name>NADP(+)</name>
        <dbReference type="ChEBI" id="CHEBI:58349"/>
    </ligand>
</feature>
<dbReference type="Pfam" id="PF14748">
    <property type="entry name" value="P5CR_dimer"/>
    <property type="match status" value="1"/>
</dbReference>
<dbReference type="FunFam" id="1.10.3730.10:FF:000001">
    <property type="entry name" value="Pyrroline-5-carboxylate reductase"/>
    <property type="match status" value="1"/>
</dbReference>
<evidence type="ECO:0000256" key="1">
    <source>
        <dbReference type="ARBA" id="ARBA00005525"/>
    </source>
</evidence>
<evidence type="ECO:0000256" key="3">
    <source>
        <dbReference type="ARBA" id="ARBA00023002"/>
    </source>
</evidence>
<dbReference type="GO" id="GO:0004735">
    <property type="term" value="F:pyrroline-5-carboxylate reductase activity"/>
    <property type="evidence" value="ECO:0007669"/>
    <property type="project" value="InterPro"/>
</dbReference>
<dbReference type="STRING" id="1810919.A0A3D8SWI7"/>
<dbReference type="Gene3D" id="3.40.50.720">
    <property type="entry name" value="NAD(P)-binding Rossmann-like Domain"/>
    <property type="match status" value="1"/>
</dbReference>
<evidence type="ECO:0008006" key="9">
    <source>
        <dbReference type="Google" id="ProtNLM"/>
    </source>
</evidence>
<keyword evidence="3" id="KW-0560">Oxidoreductase</keyword>
<evidence type="ECO:0000256" key="4">
    <source>
        <dbReference type="PIRSR" id="PIRSR000193-1"/>
    </source>
</evidence>
<dbReference type="SUPFAM" id="SSF51735">
    <property type="entry name" value="NAD(P)-binding Rossmann-fold domains"/>
    <property type="match status" value="1"/>
</dbReference>
<dbReference type="EMBL" id="PVWQ01000002">
    <property type="protein sequence ID" value="RDW90644.1"/>
    <property type="molecule type" value="Genomic_DNA"/>
</dbReference>
<dbReference type="Gene3D" id="1.10.3730.10">
    <property type="entry name" value="ProC C-terminal domain-like"/>
    <property type="match status" value="1"/>
</dbReference>
<dbReference type="PIRSF" id="PIRSF000193">
    <property type="entry name" value="Pyrrol-5-carb_rd"/>
    <property type="match status" value="1"/>
</dbReference>
<keyword evidence="8" id="KW-1185">Reference proteome</keyword>
<dbReference type="GO" id="GO:0055129">
    <property type="term" value="P:L-proline biosynthetic process"/>
    <property type="evidence" value="ECO:0007669"/>
    <property type="project" value="TreeGrafter"/>
</dbReference>
<evidence type="ECO:0000259" key="5">
    <source>
        <dbReference type="Pfam" id="PF03807"/>
    </source>
</evidence>
<dbReference type="AlphaFoldDB" id="A0A3D8SWI7"/>
<name>A0A3D8SWI7_9EURO</name>
<evidence type="ECO:0000256" key="2">
    <source>
        <dbReference type="ARBA" id="ARBA00022857"/>
    </source>
</evidence>
<feature type="domain" description="Pyrroline-5-carboxylate reductase dimerisation" evidence="6">
    <location>
        <begin position="192"/>
        <end position="294"/>
    </location>
</feature>
<dbReference type="GeneID" id="38112789"/>
<proteinExistence type="inferred from homology"/>
<protein>
    <recommendedName>
        <fullName evidence="9">Pyrroline-5-carboxylate reductase</fullName>
    </recommendedName>
</protein>
<feature type="binding site" evidence="4">
    <location>
        <begin position="80"/>
        <end position="83"/>
    </location>
    <ligand>
        <name>NADP(+)</name>
        <dbReference type="ChEBI" id="CHEBI:58349"/>
    </ligand>
</feature>
<evidence type="ECO:0000313" key="7">
    <source>
        <dbReference type="EMBL" id="RDW90644.1"/>
    </source>
</evidence>
<feature type="binding site" evidence="4">
    <location>
        <position position="42"/>
    </location>
    <ligand>
        <name>NADP(+)</name>
        <dbReference type="ChEBI" id="CHEBI:58349"/>
    </ligand>
</feature>
<dbReference type="InterPro" id="IPR008927">
    <property type="entry name" value="6-PGluconate_DH-like_C_sf"/>
</dbReference>
<comment type="caution">
    <text evidence="7">The sequence shown here is derived from an EMBL/GenBank/DDBJ whole genome shotgun (WGS) entry which is preliminary data.</text>
</comment>
<accession>A0A3D8SWI7</accession>